<evidence type="ECO:0000256" key="2">
    <source>
        <dbReference type="SAM" id="SignalP"/>
    </source>
</evidence>
<accession>V5ICD8</accession>
<dbReference type="Gene3D" id="1.20.120.20">
    <property type="entry name" value="Apolipoprotein"/>
    <property type="match status" value="3"/>
</dbReference>
<dbReference type="AlphaFoldDB" id="V5ICD8"/>
<dbReference type="PANTHER" id="PTHR18976">
    <property type="entry name" value="APOLIPOPROTEIN"/>
    <property type="match status" value="1"/>
</dbReference>
<feature type="coiled-coil region" evidence="1">
    <location>
        <begin position="396"/>
        <end position="430"/>
    </location>
</feature>
<feature type="coiled-coil region" evidence="1">
    <location>
        <begin position="250"/>
        <end position="340"/>
    </location>
</feature>
<dbReference type="PANTHER" id="PTHR18976:SF34">
    <property type="entry name" value="LIPID-BINDING PROTEIN"/>
    <property type="match status" value="1"/>
</dbReference>
<name>V5ICD8_IXORI</name>
<keyword evidence="1" id="KW-0175">Coiled coil</keyword>
<evidence type="ECO:0000256" key="1">
    <source>
        <dbReference type="SAM" id="Coils"/>
    </source>
</evidence>
<feature type="signal peptide" evidence="2">
    <location>
        <begin position="1"/>
        <end position="21"/>
    </location>
</feature>
<proteinExistence type="evidence at transcript level"/>
<sequence>MRLLFFVALSFLALAAQVCSGRPQVDEGTADLEWIQADAITTESIQDASREKDAPVTVVDTLRDISKTLKEKFIILGDKIKEKMNQLKQVAGDQAQKIKSQLNDLRQQLKDSVQALKKKVQALFDKGQYASIGEHAIEVFGKIVEIRDKLNEFIKGLKDVTGNKLKQMQELAKQLRQQIKMKVQELLHGSGGSQMAVYYVNDDNDVDDSEAYVIATLKDISKSLKEKFLLLVEHLKEKFAELKKAGSAHAEKIKGELQILMEQMADAREAMKQKLQELFKPAQYASFGEHAMEIFAKLGKLREKLNKFLEDVKRVTGEKVDKLRELIKETRQEIKSKIQELIEGSNGATTALYQASDADEDAEAYIIDTLKDISKALKEKFLVLGERIAQKVQDIKTALGQRAEVLKKQLQELKGQLSEASDALKKKVLEMIRPEQSAQYGMFDGISSAVSENLATLRTRLEKFLNKVQKLAGEKWVKMQEMIRDLRNEIKQSIRKLLQGKAEVESTGAPEHTSAIPLQY</sequence>
<feature type="coiled-coil region" evidence="1">
    <location>
        <begin position="454"/>
        <end position="503"/>
    </location>
</feature>
<reference evidence="3" key="1">
    <citation type="journal article" date="2015" name="Sci. Rep.">
        <title>Tissue- and time-dependent transcription in Ixodes ricinus salivary glands and midguts when blood feeding on the vertebrate host.</title>
        <authorList>
            <person name="Kotsyfakis M."/>
            <person name="Schwarz A."/>
            <person name="Erhart J."/>
            <person name="Ribeiro J.M."/>
        </authorList>
    </citation>
    <scope>NUCLEOTIDE SEQUENCE</scope>
    <source>
        <tissue evidence="3">Salivary gland and midgut</tissue>
    </source>
</reference>
<dbReference type="InterPro" id="IPR050163">
    <property type="entry name" value="Apolipoprotein_A1/A4/E"/>
</dbReference>
<feature type="coiled-coil region" evidence="1">
    <location>
        <begin position="158"/>
        <end position="185"/>
    </location>
</feature>
<feature type="chain" id="PRO_5004737006" evidence="2">
    <location>
        <begin position="22"/>
        <end position="520"/>
    </location>
</feature>
<evidence type="ECO:0000313" key="3">
    <source>
        <dbReference type="EMBL" id="JAB70606.1"/>
    </source>
</evidence>
<protein>
    <submittedName>
        <fullName evidence="3">Putative cap-gly domain protein</fullName>
    </submittedName>
</protein>
<dbReference type="EMBL" id="GANP01013862">
    <property type="protein sequence ID" value="JAB70606.1"/>
    <property type="molecule type" value="mRNA"/>
</dbReference>
<feature type="coiled-coil region" evidence="1">
    <location>
        <begin position="88"/>
        <end position="126"/>
    </location>
</feature>
<organism evidence="3">
    <name type="scientific">Ixodes ricinus</name>
    <name type="common">Common tick</name>
    <name type="synonym">Acarus ricinus</name>
    <dbReference type="NCBI Taxonomy" id="34613"/>
    <lineage>
        <taxon>Eukaryota</taxon>
        <taxon>Metazoa</taxon>
        <taxon>Ecdysozoa</taxon>
        <taxon>Arthropoda</taxon>
        <taxon>Chelicerata</taxon>
        <taxon>Arachnida</taxon>
        <taxon>Acari</taxon>
        <taxon>Parasitiformes</taxon>
        <taxon>Ixodida</taxon>
        <taxon>Ixodoidea</taxon>
        <taxon>Ixodidae</taxon>
        <taxon>Ixodinae</taxon>
        <taxon>Ixodes</taxon>
    </lineage>
</organism>
<keyword evidence="2" id="KW-0732">Signal</keyword>